<dbReference type="AlphaFoldDB" id="A0A0R3TEW8"/>
<evidence type="ECO:0000313" key="1">
    <source>
        <dbReference type="WBParaSite" id="HNAJ_0000560701-mRNA-1"/>
    </source>
</evidence>
<protein>
    <submittedName>
        <fullName evidence="1">Mlh1_C domain-containing protein</fullName>
    </submittedName>
</protein>
<dbReference type="WBParaSite" id="HNAJ_0000560701-mRNA-1">
    <property type="protein sequence ID" value="HNAJ_0000560701-mRNA-1"/>
    <property type="gene ID" value="HNAJ_0000560701"/>
</dbReference>
<organism evidence="1">
    <name type="scientific">Rodentolepis nana</name>
    <name type="common">Dwarf tapeworm</name>
    <name type="synonym">Hymenolepis nana</name>
    <dbReference type="NCBI Taxonomy" id="102285"/>
    <lineage>
        <taxon>Eukaryota</taxon>
        <taxon>Metazoa</taxon>
        <taxon>Spiralia</taxon>
        <taxon>Lophotrochozoa</taxon>
        <taxon>Platyhelminthes</taxon>
        <taxon>Cestoda</taxon>
        <taxon>Eucestoda</taxon>
        <taxon>Cyclophyllidea</taxon>
        <taxon>Hymenolepididae</taxon>
        <taxon>Rodentolepis</taxon>
    </lineage>
</organism>
<proteinExistence type="predicted"/>
<name>A0A0R3TEW8_RODNA</name>
<reference evidence="1" key="1">
    <citation type="submission" date="2017-02" db="UniProtKB">
        <authorList>
            <consortium name="WormBaseParasite"/>
        </authorList>
    </citation>
    <scope>IDENTIFICATION</scope>
</reference>
<sequence>LTVLFRACLKCPPDFPIVELCRVIFQSLEWREVVEI</sequence>
<accession>A0A0R3TEW8</accession>